<gene>
    <name evidence="1" type="ORF">ACFQHR_07770</name>
</gene>
<organism evidence="1 2">
    <name type="scientific">Rufibacter roseus</name>
    <dbReference type="NCBI Taxonomy" id="1567108"/>
    <lineage>
        <taxon>Bacteria</taxon>
        <taxon>Pseudomonadati</taxon>
        <taxon>Bacteroidota</taxon>
        <taxon>Cytophagia</taxon>
        <taxon>Cytophagales</taxon>
        <taxon>Hymenobacteraceae</taxon>
        <taxon>Rufibacter</taxon>
    </lineage>
</organism>
<comment type="caution">
    <text evidence="1">The sequence shown here is derived from an EMBL/GenBank/DDBJ whole genome shotgun (WGS) entry which is preliminary data.</text>
</comment>
<proteinExistence type="predicted"/>
<accession>A0ABW2DI05</accession>
<evidence type="ECO:0000313" key="2">
    <source>
        <dbReference type="Proteomes" id="UP001596405"/>
    </source>
</evidence>
<dbReference type="Proteomes" id="UP001596405">
    <property type="component" value="Unassembled WGS sequence"/>
</dbReference>
<keyword evidence="2" id="KW-1185">Reference proteome</keyword>
<dbReference type="EMBL" id="JBHSYQ010000003">
    <property type="protein sequence ID" value="MFC6997517.1"/>
    <property type="molecule type" value="Genomic_DNA"/>
</dbReference>
<evidence type="ECO:0000313" key="1">
    <source>
        <dbReference type="EMBL" id="MFC6997517.1"/>
    </source>
</evidence>
<reference evidence="2" key="1">
    <citation type="journal article" date="2019" name="Int. J. Syst. Evol. Microbiol.">
        <title>The Global Catalogue of Microorganisms (GCM) 10K type strain sequencing project: providing services to taxonomists for standard genome sequencing and annotation.</title>
        <authorList>
            <consortium name="The Broad Institute Genomics Platform"/>
            <consortium name="The Broad Institute Genome Sequencing Center for Infectious Disease"/>
            <person name="Wu L."/>
            <person name="Ma J."/>
        </authorList>
    </citation>
    <scope>NUCLEOTIDE SEQUENCE [LARGE SCALE GENOMIC DNA]</scope>
    <source>
        <strain evidence="2">CGMCC 4.7393</strain>
    </source>
</reference>
<sequence>MKWIKRLLTEDELKSYILNNDSLDKVYARMEFSWENYNNEQVIKEEYEVLQKNNLSSPSFEELKSSTSSIAASYPSGVRWEVDSY</sequence>
<protein>
    <submittedName>
        <fullName evidence="1">Uncharacterized protein</fullName>
    </submittedName>
</protein>
<dbReference type="RefSeq" id="WP_066619213.1">
    <property type="nucleotide sequence ID" value="NZ_JBHSYQ010000003.1"/>
</dbReference>
<name>A0ABW2DI05_9BACT</name>